<dbReference type="OrthoDB" id="9810135at2"/>
<dbReference type="SUPFAM" id="SSF47781">
    <property type="entry name" value="RuvA domain 2-like"/>
    <property type="match status" value="1"/>
</dbReference>
<dbReference type="EMBL" id="LDJR01000014">
    <property type="protein sequence ID" value="OAK75279.1"/>
    <property type="molecule type" value="Genomic_DNA"/>
</dbReference>
<dbReference type="AlphaFoldDB" id="A0A178A617"/>
<dbReference type="InterPro" id="IPR016195">
    <property type="entry name" value="Pol/histidinol_Pase-like"/>
</dbReference>
<dbReference type="Proteomes" id="UP000077881">
    <property type="component" value="Unassembled WGS sequence"/>
</dbReference>
<dbReference type="PANTHER" id="PTHR40084:SF1">
    <property type="entry name" value="PHOSPHOTRANSFERASE"/>
    <property type="match status" value="1"/>
</dbReference>
<dbReference type="Gene3D" id="3.20.20.140">
    <property type="entry name" value="Metal-dependent hydrolases"/>
    <property type="match status" value="1"/>
</dbReference>
<dbReference type="CDD" id="cd19067">
    <property type="entry name" value="PfuEndoQ-like"/>
    <property type="match status" value="1"/>
</dbReference>
<evidence type="ECO:0000313" key="2">
    <source>
        <dbReference type="Proteomes" id="UP000077881"/>
    </source>
</evidence>
<evidence type="ECO:0008006" key="3">
    <source>
        <dbReference type="Google" id="ProtNLM"/>
    </source>
</evidence>
<accession>A0A178A617</accession>
<dbReference type="RefSeq" id="WP_057989536.1">
    <property type="nucleotide sequence ID" value="NZ_LDJR01000014.1"/>
</dbReference>
<gene>
    <name evidence="1" type="ORF">ABB05_02750</name>
</gene>
<dbReference type="Gene3D" id="1.10.150.20">
    <property type="entry name" value="5' to 3' exonuclease, C-terminal subdomain"/>
    <property type="match status" value="1"/>
</dbReference>
<dbReference type="SUPFAM" id="SSF89550">
    <property type="entry name" value="PHP domain-like"/>
    <property type="match status" value="1"/>
</dbReference>
<proteinExistence type="predicted"/>
<dbReference type="PATRIC" id="fig|217031.6.peg.598"/>
<protein>
    <recommendedName>
        <fullName evidence="3">TIGR00375 family protein</fullName>
    </recommendedName>
</protein>
<dbReference type="InterPro" id="IPR010994">
    <property type="entry name" value="RuvA_2-like"/>
</dbReference>
<comment type="caution">
    <text evidence="1">The sequence shown here is derived from an EMBL/GenBank/DDBJ whole genome shotgun (WGS) entry which is preliminary data.</text>
</comment>
<dbReference type="STRING" id="217031.ABB05_02750"/>
<evidence type="ECO:0000313" key="1">
    <source>
        <dbReference type="EMBL" id="OAK75279.1"/>
    </source>
</evidence>
<dbReference type="PANTHER" id="PTHR40084">
    <property type="entry name" value="PHOSPHOHYDROLASE, PHP FAMILY"/>
    <property type="match status" value="1"/>
</dbReference>
<sequence>MSEVFADLHIHIGRTYTGKAVKITGSRNLTLTNILRAAKYPKGLDIVGVIDCHSPEVIMEIERLIHEEKLVEMEDGGFRYEDEVTLIPGTEIEVYDENCHGPIHVLAYFPTLSTLKDFSVWLSARVTNIQLSTQRIYENANPLQEKVKSLGGLFIPAHIFTPFKSLYGKGVARTLTEILEPSLIDAVELGLSSDTEMADQITELHDYTFLTNSDAHSTQKIAREYQKMDLETPTFAAFSLALKNQGKNKIIANYGLNPRLGKYYRTTCAVCSEPMEGFICSSCGSEKYTKGVSERISELANANANANKPKRPPYIHQVPLDFIPGLGPKTMQNLLDHFGTEMDILHRVKGEDLKEVVNAQLAEMIIQAREGHLQIAAGGGGKYGKVKKS</sequence>
<name>A0A178A617_9BACI</name>
<reference evidence="1 2" key="1">
    <citation type="submission" date="2015-05" db="EMBL/GenBank/DDBJ databases">
        <title>Comparison of genome.</title>
        <authorList>
            <person name="Zheng Z."/>
            <person name="Sun M."/>
        </authorList>
    </citation>
    <scope>NUCLEOTIDE SEQUENCE [LARGE SCALE GENOMIC DNA]</scope>
    <source>
        <strain evidence="1 2">G25-74</strain>
    </source>
</reference>
<organism evidence="1 2">
    <name type="scientific">Lederbergia galactosidilytica</name>
    <dbReference type="NCBI Taxonomy" id="217031"/>
    <lineage>
        <taxon>Bacteria</taxon>
        <taxon>Bacillati</taxon>
        <taxon>Bacillota</taxon>
        <taxon>Bacilli</taxon>
        <taxon>Bacillales</taxon>
        <taxon>Bacillaceae</taxon>
        <taxon>Lederbergia</taxon>
    </lineage>
</organism>
<keyword evidence="2" id="KW-1185">Reference proteome</keyword>